<name>A0AAN8MEP9_9TELE</name>
<evidence type="ECO:0000313" key="1">
    <source>
        <dbReference type="EMBL" id="KAK6325463.1"/>
    </source>
</evidence>
<comment type="caution">
    <text evidence="1">The sequence shown here is derived from an EMBL/GenBank/DDBJ whole genome shotgun (WGS) entry which is preliminary data.</text>
</comment>
<sequence length="62" mass="6960">MKPLIYFPRVRLTCGNHFYVSACSLKEFASCSCRLPVIALANASWHWLTKLPLTSFILDAGT</sequence>
<keyword evidence="2" id="KW-1185">Reference proteome</keyword>
<accession>A0AAN8MEP9</accession>
<gene>
    <name evidence="1" type="ORF">J4Q44_G00048050</name>
</gene>
<dbReference type="AlphaFoldDB" id="A0AAN8MEP9"/>
<reference evidence="1 2" key="1">
    <citation type="submission" date="2021-04" db="EMBL/GenBank/DDBJ databases">
        <authorList>
            <person name="De Guttry C."/>
            <person name="Zahm M."/>
            <person name="Klopp C."/>
            <person name="Cabau C."/>
            <person name="Louis A."/>
            <person name="Berthelot C."/>
            <person name="Parey E."/>
            <person name="Roest Crollius H."/>
            <person name="Montfort J."/>
            <person name="Robinson-Rechavi M."/>
            <person name="Bucao C."/>
            <person name="Bouchez O."/>
            <person name="Gislard M."/>
            <person name="Lluch J."/>
            <person name="Milhes M."/>
            <person name="Lampietro C."/>
            <person name="Lopez Roques C."/>
            <person name="Donnadieu C."/>
            <person name="Braasch I."/>
            <person name="Desvignes T."/>
            <person name="Postlethwait J."/>
            <person name="Bobe J."/>
            <person name="Wedekind C."/>
            <person name="Guiguen Y."/>
        </authorList>
    </citation>
    <scope>NUCLEOTIDE SEQUENCE [LARGE SCALE GENOMIC DNA]</scope>
    <source>
        <strain evidence="1">Cs_M1</strain>
        <tissue evidence="1">Blood</tissue>
    </source>
</reference>
<dbReference type="EMBL" id="JAGTTL010000003">
    <property type="protein sequence ID" value="KAK6325463.1"/>
    <property type="molecule type" value="Genomic_DNA"/>
</dbReference>
<protein>
    <submittedName>
        <fullName evidence="1">Uncharacterized protein</fullName>
    </submittedName>
</protein>
<dbReference type="Proteomes" id="UP001356427">
    <property type="component" value="Unassembled WGS sequence"/>
</dbReference>
<organism evidence="1 2">
    <name type="scientific">Coregonus suidteri</name>
    <dbReference type="NCBI Taxonomy" id="861788"/>
    <lineage>
        <taxon>Eukaryota</taxon>
        <taxon>Metazoa</taxon>
        <taxon>Chordata</taxon>
        <taxon>Craniata</taxon>
        <taxon>Vertebrata</taxon>
        <taxon>Euteleostomi</taxon>
        <taxon>Actinopterygii</taxon>
        <taxon>Neopterygii</taxon>
        <taxon>Teleostei</taxon>
        <taxon>Protacanthopterygii</taxon>
        <taxon>Salmoniformes</taxon>
        <taxon>Salmonidae</taxon>
        <taxon>Coregoninae</taxon>
        <taxon>Coregonus</taxon>
    </lineage>
</organism>
<proteinExistence type="predicted"/>
<evidence type="ECO:0000313" key="2">
    <source>
        <dbReference type="Proteomes" id="UP001356427"/>
    </source>
</evidence>